<dbReference type="InterPro" id="IPR021153">
    <property type="entry name" value="HrcA_C"/>
</dbReference>
<dbReference type="eggNOG" id="COG1420">
    <property type="taxonomic scope" value="Bacteria"/>
</dbReference>
<dbReference type="InterPro" id="IPR029016">
    <property type="entry name" value="GAF-like_dom_sf"/>
</dbReference>
<keyword evidence="3 6" id="KW-0346">Stress response</keyword>
<name>W5IJB6_SCAIO</name>
<dbReference type="PANTHER" id="PTHR34824">
    <property type="entry name" value="HEAT-INDUCIBLE TRANSCRIPTION REPRESSOR HRCA"/>
    <property type="match status" value="1"/>
</dbReference>
<keyword evidence="4 6" id="KW-0804">Transcription</keyword>
<dbReference type="SUPFAM" id="SSF55781">
    <property type="entry name" value="GAF domain-like"/>
    <property type="match status" value="1"/>
</dbReference>
<protein>
    <recommendedName>
        <fullName evidence="6">Heat-inducible transcription repressor HrcA</fullName>
    </recommendedName>
</protein>
<dbReference type="InterPro" id="IPR036390">
    <property type="entry name" value="WH_DNA-bd_sf"/>
</dbReference>
<dbReference type="SUPFAM" id="SSF46785">
    <property type="entry name" value="Winged helix' DNA-binding domain"/>
    <property type="match status" value="1"/>
</dbReference>
<reference evidence="8 9" key="1">
    <citation type="submission" date="2012-01" db="EMBL/GenBank/DDBJ databases">
        <title>The Genome Sequence of Scardovia inopinata F0304.</title>
        <authorList>
            <consortium name="The Broad Institute Genome Sequencing Platform"/>
            <person name="Ward D."/>
            <person name="Earl A."/>
            <person name="Feldgarden M."/>
            <person name="Gevers D."/>
            <person name="Young S."/>
            <person name="Zeng Q."/>
            <person name="Koehrsen M."/>
            <person name="Alvarado L."/>
            <person name="Berlin A.M."/>
            <person name="Borenstein D."/>
            <person name="Chapman S.B."/>
            <person name="Chen Z."/>
            <person name="Engels R."/>
            <person name="Freedman E."/>
            <person name="Gellesch M."/>
            <person name="Goldberg J."/>
            <person name="Griggs A."/>
            <person name="Gujja S."/>
            <person name="Heilman E.R."/>
            <person name="Heiman D.I."/>
            <person name="Hepburn T.A."/>
            <person name="Howarth C."/>
            <person name="Jen D."/>
            <person name="Larson L."/>
            <person name="Mehta T."/>
            <person name="Park D."/>
            <person name="Pearson M."/>
            <person name="Richards J."/>
            <person name="Roberts A."/>
            <person name="Saif S."/>
            <person name="Shea T.D."/>
            <person name="Shenoy N."/>
            <person name="Sisk P."/>
            <person name="Stolte C."/>
            <person name="Sykes S.N."/>
            <person name="Walk T."/>
            <person name="White J."/>
            <person name="Yandava C."/>
            <person name="Izard J."/>
            <person name="Baranova O.V."/>
            <person name="Blanton J.M."/>
            <person name="Tanner A.C."/>
            <person name="Dewhirst F."/>
            <person name="Haas B."/>
            <person name="Nusbaum C."/>
            <person name="Birren B."/>
        </authorList>
    </citation>
    <scope>NUCLEOTIDE SEQUENCE [LARGE SCALE GENOMIC DNA]</scope>
    <source>
        <strain evidence="8 9">F0304</strain>
    </source>
</reference>
<evidence type="ECO:0000256" key="6">
    <source>
        <dbReference type="HAMAP-Rule" id="MF_00081"/>
    </source>
</evidence>
<keyword evidence="2 6" id="KW-0805">Transcription regulation</keyword>
<dbReference type="Proteomes" id="UP000005777">
    <property type="component" value="Unassembled WGS sequence"/>
</dbReference>
<comment type="caution">
    <text evidence="8">The sequence shown here is derived from an EMBL/GenBank/DDBJ whole genome shotgun (WGS) entry which is preliminary data.</text>
</comment>
<evidence type="ECO:0000256" key="2">
    <source>
        <dbReference type="ARBA" id="ARBA00023015"/>
    </source>
</evidence>
<comment type="similarity">
    <text evidence="6">Belongs to the HrcA family.</text>
</comment>
<evidence type="ECO:0000256" key="5">
    <source>
        <dbReference type="ARBA" id="ARBA00055319"/>
    </source>
</evidence>
<evidence type="ECO:0000256" key="4">
    <source>
        <dbReference type="ARBA" id="ARBA00023163"/>
    </source>
</evidence>
<evidence type="ECO:0000313" key="9">
    <source>
        <dbReference type="Proteomes" id="UP000005777"/>
    </source>
</evidence>
<dbReference type="EMBL" id="ADCX01000004">
    <property type="protein sequence ID" value="EFG27117.1"/>
    <property type="molecule type" value="Genomic_DNA"/>
</dbReference>
<evidence type="ECO:0000313" key="8">
    <source>
        <dbReference type="EMBL" id="EFG27117.1"/>
    </source>
</evidence>
<keyword evidence="9" id="KW-1185">Reference proteome</keyword>
<dbReference type="RefSeq" id="WP_006293116.1">
    <property type="nucleotide sequence ID" value="NZ_GG770225.1"/>
</dbReference>
<dbReference type="InterPro" id="IPR002571">
    <property type="entry name" value="HrcA"/>
</dbReference>
<accession>W5IJB6</accession>
<dbReference type="NCBIfam" id="TIGR00331">
    <property type="entry name" value="hrcA"/>
    <property type="match status" value="1"/>
</dbReference>
<dbReference type="HOGENOM" id="CLU_050019_2_0_11"/>
<dbReference type="Gene3D" id="1.10.10.10">
    <property type="entry name" value="Winged helix-like DNA-binding domain superfamily/Winged helix DNA-binding domain"/>
    <property type="match status" value="1"/>
</dbReference>
<dbReference type="HAMAP" id="MF_00081">
    <property type="entry name" value="HrcA"/>
    <property type="match status" value="1"/>
</dbReference>
<evidence type="ECO:0000256" key="3">
    <source>
        <dbReference type="ARBA" id="ARBA00023016"/>
    </source>
</evidence>
<sequence length="387" mass="42396">MAQERRMKILQAVVEDYIRTQEPVSSSGVASRHHIAVSSATVRNDMASLEDEGYLIKPHTSAGRIPSEKGYRYFVDQLSTIVPLSRPQRRAIEDFLKGSVSIDDVLHRSARLLAQITGQVAVVATPAITRSSLRRCEFIRLGTDTILTVIITDTGGVEQRTLTSSLARRDDFLSCLTQVVNSYCCNLSLRHSAQALQVHQQIILRDCLQAMDPKDPADIRRLSAAVRDCISHLVSIFEDLAHDSESYSLYTTGAAQLAHERHSQVENIASLLDALEEQIVIMHLMDNLAAAAQESGGTGVGVAIGSETHSPELLHTAIVTAGYGLAHPDSDSLNPDYPSASDQDKIDEHDSIAFVGSIGPTHMDYRMTMSAVQAVAQYLTRYLTDRS</sequence>
<dbReference type="AlphaFoldDB" id="W5IJB6"/>
<proteinExistence type="inferred from homology"/>
<comment type="function">
    <text evidence="5 6">Negative regulator of class I heat shock genes (grpE-dnaK-dnaJ and groELS operons). Prevents heat-shock induction of these operons.</text>
</comment>
<dbReference type="Gene3D" id="3.30.450.40">
    <property type="match status" value="1"/>
</dbReference>
<dbReference type="PANTHER" id="PTHR34824:SF1">
    <property type="entry name" value="HEAT-INDUCIBLE TRANSCRIPTION REPRESSOR HRCA"/>
    <property type="match status" value="1"/>
</dbReference>
<dbReference type="Pfam" id="PF01628">
    <property type="entry name" value="HrcA"/>
    <property type="match status" value="1"/>
</dbReference>
<dbReference type="PIRSF" id="PIRSF005485">
    <property type="entry name" value="HrcA"/>
    <property type="match status" value="1"/>
</dbReference>
<gene>
    <name evidence="6" type="primary">hrcA</name>
    <name evidence="8" type="ORF">HMPREF9020_00753</name>
</gene>
<keyword evidence="1 6" id="KW-0678">Repressor</keyword>
<dbReference type="GO" id="GO:0045892">
    <property type="term" value="P:negative regulation of DNA-templated transcription"/>
    <property type="evidence" value="ECO:0007669"/>
    <property type="project" value="UniProtKB-UniRule"/>
</dbReference>
<dbReference type="GO" id="GO:0003677">
    <property type="term" value="F:DNA binding"/>
    <property type="evidence" value="ECO:0007669"/>
    <property type="project" value="InterPro"/>
</dbReference>
<dbReference type="FunFam" id="1.10.10.10:FF:000049">
    <property type="entry name" value="Heat-inducible transcription repressor HrcA"/>
    <property type="match status" value="1"/>
</dbReference>
<dbReference type="Gene3D" id="3.30.390.60">
    <property type="entry name" value="Heat-inducible transcription repressor hrca homolog, domain 3"/>
    <property type="match status" value="1"/>
</dbReference>
<evidence type="ECO:0000259" key="7">
    <source>
        <dbReference type="Pfam" id="PF01628"/>
    </source>
</evidence>
<dbReference type="InterPro" id="IPR023120">
    <property type="entry name" value="WHTH_transcript_rep_HrcA_IDD"/>
</dbReference>
<feature type="domain" description="Heat-inducible transcription repressor HrcA C-terminal" evidence="7">
    <location>
        <begin position="103"/>
        <end position="369"/>
    </location>
</feature>
<organism evidence="8 9">
    <name type="scientific">Scardovia inopinata F0304</name>
    <dbReference type="NCBI Taxonomy" id="641146"/>
    <lineage>
        <taxon>Bacteria</taxon>
        <taxon>Bacillati</taxon>
        <taxon>Actinomycetota</taxon>
        <taxon>Actinomycetes</taxon>
        <taxon>Bifidobacteriales</taxon>
        <taxon>Bifidobacteriaceae</taxon>
        <taxon>Scardovia</taxon>
    </lineage>
</organism>
<evidence type="ECO:0000256" key="1">
    <source>
        <dbReference type="ARBA" id="ARBA00022491"/>
    </source>
</evidence>
<dbReference type="InterPro" id="IPR036388">
    <property type="entry name" value="WH-like_DNA-bd_sf"/>
</dbReference>